<sequence>MLETDSTILKQSVEGMTNNGAWSILPIILEIRRLGNSFQRVEWSWIPRSINKAVHAAASIGIRAVVQICWAERPPPSLQGVLEVDGLPGQPN</sequence>
<gene>
    <name evidence="2" type="ORF">CURHAP_LOCUS36160</name>
    <name evidence="3" type="ORF">ORAREDHAP_LOCUS36011</name>
</gene>
<organism evidence="3 5">
    <name type="scientific">Prunus armeniaca</name>
    <name type="common">Apricot</name>
    <name type="synonym">Armeniaca vulgaris</name>
    <dbReference type="NCBI Taxonomy" id="36596"/>
    <lineage>
        <taxon>Eukaryota</taxon>
        <taxon>Viridiplantae</taxon>
        <taxon>Streptophyta</taxon>
        <taxon>Embryophyta</taxon>
        <taxon>Tracheophyta</taxon>
        <taxon>Spermatophyta</taxon>
        <taxon>Magnoliopsida</taxon>
        <taxon>eudicotyledons</taxon>
        <taxon>Gunneridae</taxon>
        <taxon>Pentapetalae</taxon>
        <taxon>rosids</taxon>
        <taxon>fabids</taxon>
        <taxon>Rosales</taxon>
        <taxon>Rosaceae</taxon>
        <taxon>Amygdaloideae</taxon>
        <taxon>Amygdaleae</taxon>
        <taxon>Prunus</taxon>
    </lineage>
</organism>
<keyword evidence="5" id="KW-1185">Reference proteome</keyword>
<evidence type="ECO:0000313" key="4">
    <source>
        <dbReference type="Proteomes" id="UP000507222"/>
    </source>
</evidence>
<dbReference type="Gene3D" id="3.30.420.10">
    <property type="entry name" value="Ribonuclease H-like superfamily/Ribonuclease H"/>
    <property type="match status" value="1"/>
</dbReference>
<proteinExistence type="predicted"/>
<accession>A0A6J5XMA0</accession>
<dbReference type="GO" id="GO:0003676">
    <property type="term" value="F:nucleic acid binding"/>
    <property type="evidence" value="ECO:0007669"/>
    <property type="project" value="InterPro"/>
</dbReference>
<dbReference type="Pfam" id="PF13456">
    <property type="entry name" value="RVT_3"/>
    <property type="match status" value="1"/>
</dbReference>
<protein>
    <recommendedName>
        <fullName evidence="1">RNase H type-1 domain-containing protein</fullName>
    </recommendedName>
</protein>
<reference evidence="3 4" key="2">
    <citation type="submission" date="2020-05" db="EMBL/GenBank/DDBJ databases">
        <authorList>
            <person name="Campoy J."/>
            <person name="Schneeberger K."/>
            <person name="Spophaly S."/>
        </authorList>
    </citation>
    <scope>NUCLEOTIDE SEQUENCE [LARGE SCALE GENOMIC DNA]</scope>
    <source>
        <strain evidence="3">PruArmRojPasFocal</strain>
    </source>
</reference>
<dbReference type="OrthoDB" id="984565at2759"/>
<feature type="domain" description="RNase H type-1" evidence="1">
    <location>
        <begin position="2"/>
        <end position="59"/>
    </location>
</feature>
<dbReference type="Proteomes" id="UP000507222">
    <property type="component" value="Unassembled WGS sequence"/>
</dbReference>
<dbReference type="EMBL" id="CAEKDK010000006">
    <property type="protein sequence ID" value="CAB4282607.1"/>
    <property type="molecule type" value="Genomic_DNA"/>
</dbReference>
<dbReference type="Proteomes" id="UP000507245">
    <property type="component" value="Unassembled WGS sequence"/>
</dbReference>
<evidence type="ECO:0000313" key="3">
    <source>
        <dbReference type="EMBL" id="CAB4313192.1"/>
    </source>
</evidence>
<reference evidence="5" key="1">
    <citation type="journal article" date="2020" name="Genome Biol.">
        <title>Gamete binning: chromosome-level and haplotype-resolved genome assembly enabled by high-throughput single-cell sequencing of gamete genomes.</title>
        <authorList>
            <person name="Campoy J.A."/>
            <person name="Sun H."/>
            <person name="Goel M."/>
            <person name="Jiao W.-B."/>
            <person name="Folz-Donahue K."/>
            <person name="Wang N."/>
            <person name="Rubio M."/>
            <person name="Liu C."/>
            <person name="Kukat C."/>
            <person name="Ruiz D."/>
            <person name="Huettel B."/>
            <person name="Schneeberger K."/>
        </authorList>
    </citation>
    <scope>NUCLEOTIDE SEQUENCE [LARGE SCALE GENOMIC DNA]</scope>
    <source>
        <strain evidence="5">cv. Rojo Pasion</strain>
    </source>
</reference>
<dbReference type="AlphaFoldDB" id="A0A6J5XMA0"/>
<name>A0A6J5XMA0_PRUAR</name>
<dbReference type="InterPro" id="IPR002156">
    <property type="entry name" value="RNaseH_domain"/>
</dbReference>
<evidence type="ECO:0000313" key="2">
    <source>
        <dbReference type="EMBL" id="CAB4282607.1"/>
    </source>
</evidence>
<dbReference type="GO" id="GO:0004523">
    <property type="term" value="F:RNA-DNA hybrid ribonuclease activity"/>
    <property type="evidence" value="ECO:0007669"/>
    <property type="project" value="InterPro"/>
</dbReference>
<evidence type="ECO:0000259" key="1">
    <source>
        <dbReference type="Pfam" id="PF13456"/>
    </source>
</evidence>
<dbReference type="EMBL" id="CAEKKB010000006">
    <property type="protein sequence ID" value="CAB4313192.1"/>
    <property type="molecule type" value="Genomic_DNA"/>
</dbReference>
<dbReference type="InterPro" id="IPR036397">
    <property type="entry name" value="RNaseH_sf"/>
</dbReference>
<evidence type="ECO:0000313" key="5">
    <source>
        <dbReference type="Proteomes" id="UP000507245"/>
    </source>
</evidence>